<comment type="subunit">
    <text evidence="11">Homodimer. The RNAP catalytic core consists of 2 alpha, 1 beta, 1 beta' and 1 omega subunit. When a sigma factor is associated with the core the holoenzyme is formed, which can initiate transcription.</text>
</comment>
<keyword evidence="6 11" id="KW-0548">Nucleotidyltransferase</keyword>
<dbReference type="InterPro" id="IPR011263">
    <property type="entry name" value="DNA-dir_RNA_pol_RpoA/D/Rpb3"/>
</dbReference>
<evidence type="ECO:0000256" key="5">
    <source>
        <dbReference type="ARBA" id="ARBA00022679"/>
    </source>
</evidence>
<dbReference type="Pfam" id="PF01193">
    <property type="entry name" value="RNA_pol_L"/>
    <property type="match status" value="1"/>
</dbReference>
<dbReference type="Pfam" id="PF01000">
    <property type="entry name" value="RNA_pol_A_bac"/>
    <property type="match status" value="1"/>
</dbReference>
<dbReference type="Gene3D" id="3.30.1360.10">
    <property type="entry name" value="RNA polymerase, RBP11-like subunit"/>
    <property type="match status" value="1"/>
</dbReference>
<feature type="domain" description="DNA-directed RNA polymerase RpoA/D/Rpb3-type" evidence="13">
    <location>
        <begin position="23"/>
        <end position="229"/>
    </location>
</feature>
<dbReference type="AlphaFoldDB" id="A0A7Y2H0Z3"/>
<reference evidence="14 15" key="1">
    <citation type="submission" date="2020-03" db="EMBL/GenBank/DDBJ databases">
        <title>Metabolic flexibility allows generalist bacteria to become dominant in a frequently disturbed ecosystem.</title>
        <authorList>
            <person name="Chen Y.-J."/>
            <person name="Leung P.M."/>
            <person name="Bay S.K."/>
            <person name="Hugenholtz P."/>
            <person name="Kessler A.J."/>
            <person name="Shelley G."/>
            <person name="Waite D.W."/>
            <person name="Cook P.L."/>
            <person name="Greening C."/>
        </authorList>
    </citation>
    <scope>NUCLEOTIDE SEQUENCE [LARGE SCALE GENOMIC DNA]</scope>
    <source>
        <strain evidence="14">SS_bin_28</strain>
    </source>
</reference>
<comment type="domain">
    <text evidence="11">The N-terminal domain is essential for RNAP assembly and basal transcription, whereas the C-terminal domain is involved in interaction with transcriptional regulators and with upstream promoter elements.</text>
</comment>
<dbReference type="InterPro" id="IPR011262">
    <property type="entry name" value="DNA-dir_RNA_pol_insert"/>
</dbReference>
<accession>A0A7Y2H0Z3</accession>
<feature type="region of interest" description="Alpha C-terminal domain (alpha-CTD)" evidence="11">
    <location>
        <begin position="248"/>
        <end position="374"/>
    </location>
</feature>
<evidence type="ECO:0000313" key="15">
    <source>
        <dbReference type="Proteomes" id="UP000547674"/>
    </source>
</evidence>
<keyword evidence="7 11" id="KW-0804">Transcription</keyword>
<dbReference type="FunFam" id="2.170.120.12:FF:000001">
    <property type="entry name" value="DNA-directed RNA polymerase subunit alpha"/>
    <property type="match status" value="1"/>
</dbReference>
<evidence type="ECO:0000256" key="9">
    <source>
        <dbReference type="ARBA" id="ARBA00033070"/>
    </source>
</evidence>
<evidence type="ECO:0000256" key="4">
    <source>
        <dbReference type="ARBA" id="ARBA00022478"/>
    </source>
</evidence>
<gene>
    <name evidence="11" type="primary">rpoA</name>
    <name evidence="14" type="ORF">HKN21_00195</name>
</gene>
<sequence>MKWKNLQMPKRIDLDEATANDRYGRFVIEPLERGFGLTVGNSLRRVLLSSLQGAAITAVKIEGVLHEFSSIPGVLEDVSEIILNLKQMRFKLHADHKINARFQKAGNGELKAADLQADPGLEVLNPDLHVASLNGEGMVEMELEISGGRGYVPADQQQEERSIGVIPVDANFSPIRKVNFEVENTRVGQRVDFDKLTIEVWTDGSILPKDAIAYAAMILKDHFKMFVEFEEPIVTEVVEEVDQEKMRIRSMLDKTVEEMELSVRSANCLRAADIKTIGDLVVKPESAMLKYRNFGRKSLKEISDILTEMGLRFGMDITPYQVAARKREDAPSPMSGPVGGSMDMTGDSVPSSEPGETENGAEEAATTGGSGDDV</sequence>
<dbReference type="NCBIfam" id="NF003519">
    <property type="entry name" value="PRK05182.2-5"/>
    <property type="match status" value="1"/>
</dbReference>
<feature type="region of interest" description="Disordered" evidence="12">
    <location>
        <begin position="325"/>
        <end position="374"/>
    </location>
</feature>
<dbReference type="InterPro" id="IPR011773">
    <property type="entry name" value="DNA-dir_RpoA"/>
</dbReference>
<dbReference type="NCBIfam" id="NF003513">
    <property type="entry name" value="PRK05182.1-2"/>
    <property type="match status" value="1"/>
</dbReference>
<evidence type="ECO:0000256" key="7">
    <source>
        <dbReference type="ARBA" id="ARBA00023163"/>
    </source>
</evidence>
<keyword evidence="5 11" id="KW-0808">Transferase</keyword>
<dbReference type="SUPFAM" id="SSF55257">
    <property type="entry name" value="RBP11-like subunits of RNA polymerase"/>
    <property type="match status" value="1"/>
</dbReference>
<dbReference type="GO" id="GO:0003677">
    <property type="term" value="F:DNA binding"/>
    <property type="evidence" value="ECO:0007669"/>
    <property type="project" value="UniProtKB-UniRule"/>
</dbReference>
<dbReference type="InterPro" id="IPR036603">
    <property type="entry name" value="RBP11-like"/>
</dbReference>
<protein>
    <recommendedName>
        <fullName evidence="3 11">DNA-directed RNA polymerase subunit alpha</fullName>
        <shortName evidence="11">RNAP subunit alpha</shortName>
        <ecNumber evidence="2 11">2.7.7.6</ecNumber>
    </recommendedName>
    <alternativeName>
        <fullName evidence="9 11">RNA polymerase subunit alpha</fullName>
    </alternativeName>
    <alternativeName>
        <fullName evidence="8 11">Transcriptase subunit alpha</fullName>
    </alternativeName>
</protein>
<dbReference type="InterPro" id="IPR036643">
    <property type="entry name" value="RNApol_insert_sf"/>
</dbReference>
<evidence type="ECO:0000313" key="14">
    <source>
        <dbReference type="EMBL" id="NNF05153.1"/>
    </source>
</evidence>
<dbReference type="CDD" id="cd06928">
    <property type="entry name" value="RNAP_alpha_NTD"/>
    <property type="match status" value="1"/>
</dbReference>
<dbReference type="NCBIfam" id="TIGR02027">
    <property type="entry name" value="rpoA"/>
    <property type="match status" value="1"/>
</dbReference>
<evidence type="ECO:0000256" key="8">
    <source>
        <dbReference type="ARBA" id="ARBA00032524"/>
    </source>
</evidence>
<name>A0A7Y2H0Z3_UNCEI</name>
<evidence type="ECO:0000259" key="13">
    <source>
        <dbReference type="SMART" id="SM00662"/>
    </source>
</evidence>
<proteinExistence type="inferred from homology"/>
<dbReference type="Proteomes" id="UP000547674">
    <property type="component" value="Unassembled WGS sequence"/>
</dbReference>
<dbReference type="Gene3D" id="2.170.120.12">
    <property type="entry name" value="DNA-directed RNA polymerase, insert domain"/>
    <property type="match status" value="1"/>
</dbReference>
<dbReference type="HAMAP" id="MF_00059">
    <property type="entry name" value="RNApol_bact_RpoA"/>
    <property type="match status" value="1"/>
</dbReference>
<comment type="similarity">
    <text evidence="1 11">Belongs to the RNA polymerase alpha chain family.</text>
</comment>
<comment type="function">
    <text evidence="11">DNA-dependent RNA polymerase catalyzes the transcription of DNA into RNA using the four ribonucleoside triphosphates as substrates.</text>
</comment>
<dbReference type="EMBL" id="JABDJR010000003">
    <property type="protein sequence ID" value="NNF05153.1"/>
    <property type="molecule type" value="Genomic_DNA"/>
</dbReference>
<dbReference type="InterPro" id="IPR011260">
    <property type="entry name" value="RNAP_asu_C"/>
</dbReference>
<evidence type="ECO:0000256" key="12">
    <source>
        <dbReference type="SAM" id="MobiDB-lite"/>
    </source>
</evidence>
<dbReference type="SUPFAM" id="SSF47789">
    <property type="entry name" value="C-terminal domain of RNA polymerase alpha subunit"/>
    <property type="match status" value="1"/>
</dbReference>
<dbReference type="GO" id="GO:0046983">
    <property type="term" value="F:protein dimerization activity"/>
    <property type="evidence" value="ECO:0007669"/>
    <property type="project" value="InterPro"/>
</dbReference>
<dbReference type="EC" id="2.7.7.6" evidence="2 11"/>
<feature type="region of interest" description="Alpha N-terminal domain (alpha-NTD)" evidence="11">
    <location>
        <begin position="1"/>
        <end position="230"/>
    </location>
</feature>
<dbReference type="Gene3D" id="1.10.150.20">
    <property type="entry name" value="5' to 3' exonuclease, C-terminal subdomain"/>
    <property type="match status" value="1"/>
</dbReference>
<comment type="catalytic activity">
    <reaction evidence="10 11">
        <text>RNA(n) + a ribonucleoside 5'-triphosphate = RNA(n+1) + diphosphate</text>
        <dbReference type="Rhea" id="RHEA:21248"/>
        <dbReference type="Rhea" id="RHEA-COMP:14527"/>
        <dbReference type="Rhea" id="RHEA-COMP:17342"/>
        <dbReference type="ChEBI" id="CHEBI:33019"/>
        <dbReference type="ChEBI" id="CHEBI:61557"/>
        <dbReference type="ChEBI" id="CHEBI:140395"/>
        <dbReference type="EC" id="2.7.7.6"/>
    </reaction>
</comment>
<evidence type="ECO:0000256" key="11">
    <source>
        <dbReference type="HAMAP-Rule" id="MF_00059"/>
    </source>
</evidence>
<evidence type="ECO:0000256" key="3">
    <source>
        <dbReference type="ARBA" id="ARBA00015972"/>
    </source>
</evidence>
<dbReference type="GO" id="GO:0006351">
    <property type="term" value="P:DNA-templated transcription"/>
    <property type="evidence" value="ECO:0007669"/>
    <property type="project" value="UniProtKB-UniRule"/>
</dbReference>
<dbReference type="GO" id="GO:0000428">
    <property type="term" value="C:DNA-directed RNA polymerase complex"/>
    <property type="evidence" value="ECO:0007669"/>
    <property type="project" value="UniProtKB-KW"/>
</dbReference>
<organism evidence="14 15">
    <name type="scientific">Eiseniibacteriota bacterium</name>
    <dbReference type="NCBI Taxonomy" id="2212470"/>
    <lineage>
        <taxon>Bacteria</taxon>
        <taxon>Candidatus Eiseniibacteriota</taxon>
    </lineage>
</organism>
<comment type="caution">
    <text evidence="14">The sequence shown here is derived from an EMBL/GenBank/DDBJ whole genome shotgun (WGS) entry which is preliminary data.</text>
</comment>
<evidence type="ECO:0000256" key="10">
    <source>
        <dbReference type="ARBA" id="ARBA00048552"/>
    </source>
</evidence>
<dbReference type="SUPFAM" id="SSF56553">
    <property type="entry name" value="Insert subdomain of RNA polymerase alpha subunit"/>
    <property type="match status" value="1"/>
</dbReference>
<evidence type="ECO:0000256" key="2">
    <source>
        <dbReference type="ARBA" id="ARBA00012418"/>
    </source>
</evidence>
<keyword evidence="4 11" id="KW-0240">DNA-directed RNA polymerase</keyword>
<dbReference type="GO" id="GO:0003899">
    <property type="term" value="F:DNA-directed RNA polymerase activity"/>
    <property type="evidence" value="ECO:0007669"/>
    <property type="project" value="UniProtKB-UniRule"/>
</dbReference>
<evidence type="ECO:0000256" key="1">
    <source>
        <dbReference type="ARBA" id="ARBA00007123"/>
    </source>
</evidence>
<dbReference type="GO" id="GO:0005737">
    <property type="term" value="C:cytoplasm"/>
    <property type="evidence" value="ECO:0007669"/>
    <property type="project" value="UniProtKB-ARBA"/>
</dbReference>
<dbReference type="Pfam" id="PF03118">
    <property type="entry name" value="RNA_pol_A_CTD"/>
    <property type="match status" value="1"/>
</dbReference>
<evidence type="ECO:0000256" key="6">
    <source>
        <dbReference type="ARBA" id="ARBA00022695"/>
    </source>
</evidence>
<dbReference type="SMART" id="SM00662">
    <property type="entry name" value="RPOLD"/>
    <property type="match status" value="1"/>
</dbReference>